<feature type="compositionally biased region" description="Polar residues" evidence="1">
    <location>
        <begin position="283"/>
        <end position="292"/>
    </location>
</feature>
<name>A0A6A4VXG2_AMPAM</name>
<accession>A0A6A4VXG2</accession>
<feature type="compositionally biased region" description="Basic and acidic residues" evidence="1">
    <location>
        <begin position="310"/>
        <end position="323"/>
    </location>
</feature>
<dbReference type="Proteomes" id="UP000440578">
    <property type="component" value="Unassembled WGS sequence"/>
</dbReference>
<organism evidence="2 3">
    <name type="scientific">Amphibalanus amphitrite</name>
    <name type="common">Striped barnacle</name>
    <name type="synonym">Balanus amphitrite</name>
    <dbReference type="NCBI Taxonomy" id="1232801"/>
    <lineage>
        <taxon>Eukaryota</taxon>
        <taxon>Metazoa</taxon>
        <taxon>Ecdysozoa</taxon>
        <taxon>Arthropoda</taxon>
        <taxon>Crustacea</taxon>
        <taxon>Multicrustacea</taxon>
        <taxon>Cirripedia</taxon>
        <taxon>Thoracica</taxon>
        <taxon>Thoracicalcarea</taxon>
        <taxon>Balanomorpha</taxon>
        <taxon>Balanoidea</taxon>
        <taxon>Balanidae</taxon>
        <taxon>Amphibalaninae</taxon>
        <taxon>Amphibalanus</taxon>
    </lineage>
</organism>
<proteinExistence type="predicted"/>
<evidence type="ECO:0000313" key="2">
    <source>
        <dbReference type="EMBL" id="KAF0294111.1"/>
    </source>
</evidence>
<evidence type="ECO:0000256" key="1">
    <source>
        <dbReference type="SAM" id="MobiDB-lite"/>
    </source>
</evidence>
<dbReference type="EMBL" id="VIIS01001705">
    <property type="protein sequence ID" value="KAF0294111.1"/>
    <property type="molecule type" value="Genomic_DNA"/>
</dbReference>
<evidence type="ECO:0000313" key="3">
    <source>
        <dbReference type="Proteomes" id="UP000440578"/>
    </source>
</evidence>
<gene>
    <name evidence="2" type="ORF">FJT64_008191</name>
</gene>
<feature type="compositionally biased region" description="Polar residues" evidence="1">
    <location>
        <begin position="78"/>
        <end position="87"/>
    </location>
</feature>
<feature type="compositionally biased region" description="Basic and acidic residues" evidence="1">
    <location>
        <begin position="336"/>
        <end position="349"/>
    </location>
</feature>
<protein>
    <submittedName>
        <fullName evidence="2">Uncharacterized protein</fullName>
    </submittedName>
</protein>
<feature type="compositionally biased region" description="Acidic residues" evidence="1">
    <location>
        <begin position="350"/>
        <end position="361"/>
    </location>
</feature>
<dbReference type="AlphaFoldDB" id="A0A6A4VXG2"/>
<feature type="region of interest" description="Disordered" evidence="1">
    <location>
        <begin position="273"/>
        <end position="376"/>
    </location>
</feature>
<feature type="compositionally biased region" description="Basic and acidic residues" evidence="1">
    <location>
        <begin position="154"/>
        <end position="164"/>
    </location>
</feature>
<feature type="region of interest" description="Disordered" evidence="1">
    <location>
        <begin position="115"/>
        <end position="164"/>
    </location>
</feature>
<comment type="caution">
    <text evidence="2">The sequence shown here is derived from an EMBL/GenBank/DDBJ whole genome shotgun (WGS) entry which is preliminary data.</text>
</comment>
<reference evidence="2 3" key="1">
    <citation type="submission" date="2019-07" db="EMBL/GenBank/DDBJ databases">
        <title>Draft genome assembly of a fouling barnacle, Amphibalanus amphitrite (Darwin, 1854): The first reference genome for Thecostraca.</title>
        <authorList>
            <person name="Kim W."/>
        </authorList>
    </citation>
    <scope>NUCLEOTIDE SEQUENCE [LARGE SCALE GENOMIC DNA]</scope>
    <source>
        <strain evidence="2">SNU_AA5</strain>
        <tissue evidence="2">Soma without cirri and trophi</tissue>
    </source>
</reference>
<keyword evidence="3" id="KW-1185">Reference proteome</keyword>
<feature type="region of interest" description="Disordered" evidence="1">
    <location>
        <begin position="51"/>
        <end position="87"/>
    </location>
</feature>
<feature type="compositionally biased region" description="Polar residues" evidence="1">
    <location>
        <begin position="139"/>
        <end position="149"/>
    </location>
</feature>
<sequence>MLALVAPPVPLPQRPAQVPLVTSQLPQYGPYEVPRQYQQLPTAGFYPYALPASSAQEPGRPALSTGDPAAQTVLPSGRTPSRSSEFISPVRFTTQLRRSEAQRAALLTELRNADLWRQSGDPTRGSHGTNTPPAAPGRSPTTANASSASGRPRHPPEPIKRGDLSKVSSGLVLTATEGLTLPLSAAAAILDKFGSAMAVPFPGMGAAIARAAGVLGGAAQSATRLAPTMAPLLVDTLEEVWKQAARAESQSATATGRWEDFNNGINVFEVTAHGDGVPVRTGENGQDTQRGETVQDETKERVSVNTSRRRPGDEVRVVNEKTENVAVEQTTPTPESTRKDAKDEKKQEDEAKEQEDEEPTDPSDATLLVEVEDDDPETAVWQNMDWAQFLLNRRQVQAAQGISARSLDLTE</sequence>